<name>A0A494VQ35_9SPHI</name>
<gene>
    <name evidence="1" type="ORF">HYN43_021040</name>
</gene>
<evidence type="ECO:0000313" key="2">
    <source>
        <dbReference type="Proteomes" id="UP000270046"/>
    </source>
</evidence>
<dbReference type="KEGG" id="muh:HYN43_021040"/>
<organism evidence="1 2">
    <name type="scientific">Mucilaginibacter celer</name>
    <dbReference type="NCBI Taxonomy" id="2305508"/>
    <lineage>
        <taxon>Bacteria</taxon>
        <taxon>Pseudomonadati</taxon>
        <taxon>Bacteroidota</taxon>
        <taxon>Sphingobacteriia</taxon>
        <taxon>Sphingobacteriales</taxon>
        <taxon>Sphingobacteriaceae</taxon>
        <taxon>Mucilaginibacter</taxon>
    </lineage>
</organism>
<reference evidence="1 2" key="1">
    <citation type="submission" date="2018-10" db="EMBL/GenBank/DDBJ databases">
        <title>Genome sequencing of Mucilaginibacter sp. HYN0043.</title>
        <authorList>
            <person name="Kim M."/>
            <person name="Yi H."/>
        </authorList>
    </citation>
    <scope>NUCLEOTIDE SEQUENCE [LARGE SCALE GENOMIC DNA]</scope>
    <source>
        <strain evidence="1 2">HYN0043</strain>
    </source>
</reference>
<dbReference type="Proteomes" id="UP000270046">
    <property type="component" value="Chromosome"/>
</dbReference>
<dbReference type="EMBL" id="CP032869">
    <property type="protein sequence ID" value="AYL97626.1"/>
    <property type="molecule type" value="Genomic_DNA"/>
</dbReference>
<sequence>MFITNGFKKCYNHQLMQVKILCRTIIKFAEMKTSGKALSGSGFNLPASALNSLENSRFQRNFESSNNKKNLTS</sequence>
<proteinExistence type="predicted"/>
<evidence type="ECO:0000313" key="1">
    <source>
        <dbReference type="EMBL" id="AYL97626.1"/>
    </source>
</evidence>
<keyword evidence="2" id="KW-1185">Reference proteome</keyword>
<dbReference type="AlphaFoldDB" id="A0A494VQ35"/>
<protein>
    <submittedName>
        <fullName evidence="1">Uncharacterized protein</fullName>
    </submittedName>
</protein>
<accession>A0A494VQ35</accession>